<organism evidence="2 3">
    <name type="scientific">Lentibacillus populi</name>
    <dbReference type="NCBI Taxonomy" id="1827502"/>
    <lineage>
        <taxon>Bacteria</taxon>
        <taxon>Bacillati</taxon>
        <taxon>Bacillota</taxon>
        <taxon>Bacilli</taxon>
        <taxon>Bacillales</taxon>
        <taxon>Bacillaceae</taxon>
        <taxon>Lentibacillus</taxon>
    </lineage>
</organism>
<dbReference type="EMBL" id="BMJD01000006">
    <property type="protein sequence ID" value="GGB36061.1"/>
    <property type="molecule type" value="Genomic_DNA"/>
</dbReference>
<protein>
    <recommendedName>
        <fullName evidence="4">SAP domain-containing protein</fullName>
    </recommendedName>
</protein>
<dbReference type="RefSeq" id="WP_102414977.1">
    <property type="nucleotide sequence ID" value="NZ_BMJD01000006.1"/>
</dbReference>
<accession>A0A9W5X4J2</accession>
<evidence type="ECO:0000313" key="3">
    <source>
        <dbReference type="Proteomes" id="UP000621492"/>
    </source>
</evidence>
<gene>
    <name evidence="2" type="ORF">GCM10011409_11850</name>
</gene>
<reference evidence="2" key="2">
    <citation type="submission" date="2020-09" db="EMBL/GenBank/DDBJ databases">
        <authorList>
            <person name="Sun Q."/>
            <person name="Zhou Y."/>
        </authorList>
    </citation>
    <scope>NUCLEOTIDE SEQUENCE</scope>
    <source>
        <strain evidence="2">CGMCC 1.15454</strain>
    </source>
</reference>
<proteinExistence type="predicted"/>
<keyword evidence="3" id="KW-1185">Reference proteome</keyword>
<comment type="caution">
    <text evidence="2">The sequence shown here is derived from an EMBL/GenBank/DDBJ whole genome shotgun (WGS) entry which is preliminary data.</text>
</comment>
<feature type="region of interest" description="Disordered" evidence="1">
    <location>
        <begin position="52"/>
        <end position="72"/>
    </location>
</feature>
<evidence type="ECO:0000313" key="2">
    <source>
        <dbReference type="EMBL" id="GGB36061.1"/>
    </source>
</evidence>
<dbReference type="Pfam" id="PF18953">
    <property type="entry name" value="SAP_new25"/>
    <property type="match status" value="1"/>
</dbReference>
<evidence type="ECO:0008006" key="4">
    <source>
        <dbReference type="Google" id="ProtNLM"/>
    </source>
</evidence>
<evidence type="ECO:0000256" key="1">
    <source>
        <dbReference type="SAM" id="MobiDB-lite"/>
    </source>
</evidence>
<reference evidence="2" key="1">
    <citation type="journal article" date="2014" name="Int. J. Syst. Evol. Microbiol.">
        <title>Complete genome sequence of Corynebacterium casei LMG S-19264T (=DSM 44701T), isolated from a smear-ripened cheese.</title>
        <authorList>
            <consortium name="US DOE Joint Genome Institute (JGI-PGF)"/>
            <person name="Walter F."/>
            <person name="Albersmeier A."/>
            <person name="Kalinowski J."/>
            <person name="Ruckert C."/>
        </authorList>
    </citation>
    <scope>NUCLEOTIDE SEQUENCE</scope>
    <source>
        <strain evidence="2">CGMCC 1.15454</strain>
    </source>
</reference>
<dbReference type="AlphaFoldDB" id="A0A9W5X4J2"/>
<dbReference type="Proteomes" id="UP000621492">
    <property type="component" value="Unassembled WGS sequence"/>
</dbReference>
<name>A0A9W5X4J2_9BACI</name>
<sequence length="204" mass="24163">MRQFHPDMTIKEFEQHYWYKEDLKRICREHNLSSHGIKAELEDRIKGFLQGEIVPDKRKQSSGQRKRKSPAEISLDTKLIPDGFKFNQRARGFFKAYYKVSKFSFTKEMASALRDAERRSDQDMTVADLIAIYENGKRIRTTSPEDRTYQWNNFVRDFNSDDRTKGMKNKMKVAAYLWKQVKNNPGSKEYNGELLDKFGNELKK</sequence>